<dbReference type="Ensembl" id="ENSSSCT00025048476.1">
    <property type="protein sequence ID" value="ENSSSCP00025020772.1"/>
    <property type="gene ID" value="ENSSSCG00025035305.1"/>
</dbReference>
<evidence type="ECO:0000256" key="1">
    <source>
        <dbReference type="ARBA" id="ARBA00023054"/>
    </source>
</evidence>
<dbReference type="AlphaFoldDB" id="A0A8D0RTJ9"/>
<evidence type="ECO:0000313" key="4">
    <source>
        <dbReference type="Proteomes" id="UP000694727"/>
    </source>
</evidence>
<feature type="region of interest" description="Disordered" evidence="2">
    <location>
        <begin position="183"/>
        <end position="214"/>
    </location>
</feature>
<dbReference type="Pfam" id="PF06625">
    <property type="entry name" value="DUF1151"/>
    <property type="match status" value="1"/>
</dbReference>
<sequence>MLGWGQCTCRPGEISVCGCVCLCVCVCFPNTFHLTCVESISSRALLVFSAQSTCAARDSVFHWSGSPLEEPDLQDAYLCPRSIMAEPDYIDDDNPELIRPQKLVNPVKTSRNHQDLHRELLMNQKRGLAPQNKPELQKVMEKRKRDQVIKQKEEEAQKKKSDLEIELLKRQQKLEQLELEKQKLQEEQENAPEFVKVKGNLRRTGQEVAQAQES</sequence>
<feature type="compositionally biased region" description="Basic and acidic residues" evidence="2">
    <location>
        <begin position="135"/>
        <end position="162"/>
    </location>
</feature>
<proteinExistence type="predicted"/>
<reference evidence="3" key="1">
    <citation type="submission" date="2025-05" db="UniProtKB">
        <authorList>
            <consortium name="Ensembl"/>
        </authorList>
    </citation>
    <scope>IDENTIFICATION</scope>
</reference>
<feature type="region of interest" description="Disordered" evidence="2">
    <location>
        <begin position="125"/>
        <end position="162"/>
    </location>
</feature>
<dbReference type="Proteomes" id="UP000694727">
    <property type="component" value="Unplaced"/>
</dbReference>
<dbReference type="PANTHER" id="PTHR16768:SF1">
    <property type="entry name" value="PROTEIN FAM107B"/>
    <property type="match status" value="1"/>
</dbReference>
<evidence type="ECO:0000256" key="2">
    <source>
        <dbReference type="SAM" id="MobiDB-lite"/>
    </source>
</evidence>
<organism evidence="3 4">
    <name type="scientific">Sus scrofa</name>
    <name type="common">Pig</name>
    <dbReference type="NCBI Taxonomy" id="9823"/>
    <lineage>
        <taxon>Eukaryota</taxon>
        <taxon>Metazoa</taxon>
        <taxon>Chordata</taxon>
        <taxon>Craniata</taxon>
        <taxon>Vertebrata</taxon>
        <taxon>Euteleostomi</taxon>
        <taxon>Mammalia</taxon>
        <taxon>Eutheria</taxon>
        <taxon>Laurasiatheria</taxon>
        <taxon>Artiodactyla</taxon>
        <taxon>Suina</taxon>
        <taxon>Suidae</taxon>
        <taxon>Sus</taxon>
    </lineage>
</organism>
<dbReference type="Proteomes" id="UP000694725">
    <property type="component" value="Unplaced"/>
</dbReference>
<accession>A0A8D0RTJ9</accession>
<protein>
    <submittedName>
        <fullName evidence="3">Family with sequence similarity 107 member B</fullName>
    </submittedName>
</protein>
<gene>
    <name evidence="3" type="primary">FAM107B</name>
</gene>
<dbReference type="PANTHER" id="PTHR16768">
    <property type="entry name" value="DOWN REGULATED IN RENAL CARCINOMA 1/TU3A"/>
    <property type="match status" value="1"/>
</dbReference>
<evidence type="ECO:0000313" key="3">
    <source>
        <dbReference type="Ensembl" id="ENSSSCP00025020772.1"/>
    </source>
</evidence>
<keyword evidence="1" id="KW-0175">Coiled coil</keyword>
<dbReference type="Ensembl" id="ENSSSCT00065027168.1">
    <property type="protein sequence ID" value="ENSSSCP00065011162.1"/>
    <property type="gene ID" value="ENSSSCG00065020359.1"/>
</dbReference>
<dbReference type="InterPro" id="IPR009533">
    <property type="entry name" value="FAM107"/>
</dbReference>
<name>A0A8D0RTJ9_PIG</name>